<evidence type="ECO:0000313" key="1">
    <source>
        <dbReference type="EMBL" id="KAG5581567.1"/>
    </source>
</evidence>
<dbReference type="Proteomes" id="UP000824120">
    <property type="component" value="Chromosome 10"/>
</dbReference>
<sequence>MNVTNLDEDEEMKDEVVYLSFPSKSQKQLQMQRAFIEVVGQYGPRMKPPVFHGISVNYLNKEVEETKKLWRINGKMEQVHMFHYVG</sequence>
<accession>A0A9J5X1J3</accession>
<protein>
    <submittedName>
        <fullName evidence="1">Uncharacterized protein</fullName>
    </submittedName>
</protein>
<proteinExistence type="predicted"/>
<organism evidence="1 2">
    <name type="scientific">Solanum commersonii</name>
    <name type="common">Commerson's wild potato</name>
    <name type="synonym">Commerson's nightshade</name>
    <dbReference type="NCBI Taxonomy" id="4109"/>
    <lineage>
        <taxon>Eukaryota</taxon>
        <taxon>Viridiplantae</taxon>
        <taxon>Streptophyta</taxon>
        <taxon>Embryophyta</taxon>
        <taxon>Tracheophyta</taxon>
        <taxon>Spermatophyta</taxon>
        <taxon>Magnoliopsida</taxon>
        <taxon>eudicotyledons</taxon>
        <taxon>Gunneridae</taxon>
        <taxon>Pentapetalae</taxon>
        <taxon>asterids</taxon>
        <taxon>lamiids</taxon>
        <taxon>Solanales</taxon>
        <taxon>Solanaceae</taxon>
        <taxon>Solanoideae</taxon>
        <taxon>Solaneae</taxon>
        <taxon>Solanum</taxon>
    </lineage>
</organism>
<evidence type="ECO:0000313" key="2">
    <source>
        <dbReference type="Proteomes" id="UP000824120"/>
    </source>
</evidence>
<dbReference type="AlphaFoldDB" id="A0A9J5X1J3"/>
<keyword evidence="2" id="KW-1185">Reference proteome</keyword>
<dbReference type="EMBL" id="JACXVP010000010">
    <property type="protein sequence ID" value="KAG5581567.1"/>
    <property type="molecule type" value="Genomic_DNA"/>
</dbReference>
<reference evidence="1 2" key="1">
    <citation type="submission" date="2020-09" db="EMBL/GenBank/DDBJ databases">
        <title>De no assembly of potato wild relative species, Solanum commersonii.</title>
        <authorList>
            <person name="Cho K."/>
        </authorList>
    </citation>
    <scope>NUCLEOTIDE SEQUENCE [LARGE SCALE GENOMIC DNA]</scope>
    <source>
        <strain evidence="1">LZ3.2</strain>
        <tissue evidence="1">Leaf</tissue>
    </source>
</reference>
<gene>
    <name evidence="1" type="ORF">H5410_052194</name>
</gene>
<name>A0A9J5X1J3_SOLCO</name>
<comment type="caution">
    <text evidence="1">The sequence shown here is derived from an EMBL/GenBank/DDBJ whole genome shotgun (WGS) entry which is preliminary data.</text>
</comment>